<evidence type="ECO:0000256" key="2">
    <source>
        <dbReference type="ARBA" id="ARBA00022691"/>
    </source>
</evidence>
<dbReference type="SFLD" id="SFLDG01095">
    <property type="entry name" value="Uncharacterised_Radical_SAM_Su"/>
    <property type="match status" value="1"/>
</dbReference>
<reference evidence="7 8" key="1">
    <citation type="journal article" date="2011" name="J. Bacteriol.">
        <title>Complete genome sequence of Acidaminococcus intestini RYC-MR95, a Gram-negative bacterium from the phylum Firmicutes.</title>
        <authorList>
            <person name="D'Auria G."/>
            <person name="Galan J.C."/>
            <person name="Rodriguez-Alcayna M."/>
            <person name="Moya A."/>
            <person name="Baquero F."/>
            <person name="Latorre A."/>
        </authorList>
    </citation>
    <scope>NUCLEOTIDE SEQUENCE [LARGE SCALE GENOMIC DNA]</scope>
    <source>
        <strain evidence="7 8">RyC-MR95</strain>
    </source>
</reference>
<evidence type="ECO:0000256" key="3">
    <source>
        <dbReference type="ARBA" id="ARBA00022723"/>
    </source>
</evidence>
<accession>G4Q7B7</accession>
<proteinExistence type="predicted"/>
<dbReference type="PATRIC" id="fig|568816.4.peg.201"/>
<dbReference type="SUPFAM" id="SSF102114">
    <property type="entry name" value="Radical SAM enzymes"/>
    <property type="match status" value="1"/>
</dbReference>
<sequence>MRKEIFVFGLYFDDYETPVFRPPSEANSFILRVTRGCAHNRCTFCAMYKDVPFSVYTDEAVDRQIAMAAHYAGDEVRRIFLADGDAFVLPTEKLLALLARLYGTFPNLQRVTSYAGPKDILRKSDEELLRLREAGLKMLYFGLETGDSQLLQQIQKGVTAEESIAAGQKVVRSGMKLSMMVIAGLGGAAGSARHALKTAYAVSQIQPDMLSVLTLRLYKGTQMLREFEEGKFELLSPCGLAEEVRTFLSHIELPPNRHCLFRSNHISNYVPLKGTLPKDRDRLLQELDVSIGKLSKLTDWEVYTNMEY</sequence>
<dbReference type="PANTHER" id="PTHR43409">
    <property type="entry name" value="ANAEROBIC MAGNESIUM-PROTOPORPHYRIN IX MONOMETHYL ESTER CYCLASE-RELATED"/>
    <property type="match status" value="1"/>
</dbReference>
<evidence type="ECO:0000313" key="8">
    <source>
        <dbReference type="Proteomes" id="UP000007093"/>
    </source>
</evidence>
<dbReference type="InterPro" id="IPR051198">
    <property type="entry name" value="BchE-like"/>
</dbReference>
<dbReference type="InterPro" id="IPR058240">
    <property type="entry name" value="rSAM_sf"/>
</dbReference>
<dbReference type="GO" id="GO:0046872">
    <property type="term" value="F:metal ion binding"/>
    <property type="evidence" value="ECO:0007669"/>
    <property type="project" value="UniProtKB-KW"/>
</dbReference>
<protein>
    <submittedName>
        <fullName evidence="7">Radical SAM family protein</fullName>
    </submittedName>
</protein>
<dbReference type="InParanoid" id="G4Q7B7"/>
<dbReference type="InterPro" id="IPR007197">
    <property type="entry name" value="rSAM"/>
</dbReference>
<dbReference type="STRING" id="568816.Acin_0208"/>
<evidence type="ECO:0000256" key="1">
    <source>
        <dbReference type="ARBA" id="ARBA00001966"/>
    </source>
</evidence>
<keyword evidence="2" id="KW-0949">S-adenosyl-L-methionine</keyword>
<keyword evidence="5" id="KW-0411">Iron-sulfur</keyword>
<dbReference type="KEGG" id="ain:Acin_0208"/>
<evidence type="ECO:0000259" key="6">
    <source>
        <dbReference type="PROSITE" id="PS51918"/>
    </source>
</evidence>
<dbReference type="Gene3D" id="3.20.20.70">
    <property type="entry name" value="Aldolase class I"/>
    <property type="match status" value="1"/>
</dbReference>
<evidence type="ECO:0000256" key="5">
    <source>
        <dbReference type="ARBA" id="ARBA00023014"/>
    </source>
</evidence>
<keyword evidence="3" id="KW-0479">Metal-binding</keyword>
<dbReference type="GO" id="GO:0051536">
    <property type="term" value="F:iron-sulfur cluster binding"/>
    <property type="evidence" value="ECO:0007669"/>
    <property type="project" value="UniProtKB-KW"/>
</dbReference>
<name>G4Q7B7_ACIIR</name>
<keyword evidence="4" id="KW-0408">Iron</keyword>
<dbReference type="InterPro" id="IPR006638">
    <property type="entry name" value="Elp3/MiaA/NifB-like_rSAM"/>
</dbReference>
<dbReference type="EMBL" id="CP003058">
    <property type="protein sequence ID" value="AEQ21455.1"/>
    <property type="molecule type" value="Genomic_DNA"/>
</dbReference>
<dbReference type="CDD" id="cd01335">
    <property type="entry name" value="Radical_SAM"/>
    <property type="match status" value="1"/>
</dbReference>
<dbReference type="eggNOG" id="COG1032">
    <property type="taxonomic scope" value="Bacteria"/>
</dbReference>
<dbReference type="SFLD" id="SFLDS00029">
    <property type="entry name" value="Radical_SAM"/>
    <property type="match status" value="1"/>
</dbReference>
<dbReference type="PANTHER" id="PTHR43409:SF4">
    <property type="entry name" value="RADICAL SAM SUPERFAMILY PROTEIN"/>
    <property type="match status" value="1"/>
</dbReference>
<dbReference type="GO" id="GO:0003824">
    <property type="term" value="F:catalytic activity"/>
    <property type="evidence" value="ECO:0007669"/>
    <property type="project" value="InterPro"/>
</dbReference>
<dbReference type="SMART" id="SM00729">
    <property type="entry name" value="Elp3"/>
    <property type="match status" value="1"/>
</dbReference>
<comment type="cofactor">
    <cofactor evidence="1">
        <name>[4Fe-4S] cluster</name>
        <dbReference type="ChEBI" id="CHEBI:49883"/>
    </cofactor>
</comment>
<keyword evidence="8" id="KW-1185">Reference proteome</keyword>
<evidence type="ECO:0000256" key="4">
    <source>
        <dbReference type="ARBA" id="ARBA00023004"/>
    </source>
</evidence>
<dbReference type="SFLD" id="SFLDG01082">
    <property type="entry name" value="B12-binding_domain_containing"/>
    <property type="match status" value="1"/>
</dbReference>
<organism evidence="7 8">
    <name type="scientific">Acidaminococcus intestini (strain RyC-MR95)</name>
    <dbReference type="NCBI Taxonomy" id="568816"/>
    <lineage>
        <taxon>Bacteria</taxon>
        <taxon>Bacillati</taxon>
        <taxon>Bacillota</taxon>
        <taxon>Negativicutes</taxon>
        <taxon>Acidaminococcales</taxon>
        <taxon>Acidaminococcaceae</taxon>
        <taxon>Acidaminococcus</taxon>
    </lineage>
</organism>
<dbReference type="InterPro" id="IPR013785">
    <property type="entry name" value="Aldolase_TIM"/>
</dbReference>
<evidence type="ECO:0000313" key="7">
    <source>
        <dbReference type="EMBL" id="AEQ21455.1"/>
    </source>
</evidence>
<dbReference type="Pfam" id="PF04055">
    <property type="entry name" value="Radical_SAM"/>
    <property type="match status" value="1"/>
</dbReference>
<feature type="domain" description="Radical SAM core" evidence="6">
    <location>
        <begin position="23"/>
        <end position="255"/>
    </location>
</feature>
<dbReference type="Proteomes" id="UP000007093">
    <property type="component" value="Chromosome"/>
</dbReference>
<dbReference type="AlphaFoldDB" id="G4Q7B7"/>
<dbReference type="PROSITE" id="PS51918">
    <property type="entry name" value="RADICAL_SAM"/>
    <property type="match status" value="1"/>
</dbReference>
<gene>
    <name evidence="7" type="ordered locus">Acin_0208</name>
</gene>
<dbReference type="HOGENOM" id="CLU_044464_1_0_9"/>